<keyword evidence="8" id="KW-1185">Reference proteome</keyword>
<dbReference type="GO" id="GO:0071555">
    <property type="term" value="P:cell wall organization"/>
    <property type="evidence" value="ECO:0007669"/>
    <property type="project" value="UniProtKB-KW"/>
</dbReference>
<dbReference type="InterPro" id="IPR004474">
    <property type="entry name" value="LytR_CpsA_psr"/>
</dbReference>
<dbReference type="NCBIfam" id="TIGR00350">
    <property type="entry name" value="lytR_cpsA_psr"/>
    <property type="match status" value="1"/>
</dbReference>
<dbReference type="InterPro" id="IPR050922">
    <property type="entry name" value="LytR/CpsA/Psr_CW_biosynth"/>
</dbReference>
<sequence length="344" mass="38908">MEEKRANKHNHPNWKRKLLYFLLILFLSSLGVGGYFFYEMYTAANKSFTDLERAGNKSSLRKQEVTIGDDPLSILLVGVENYSTGGQNGRADTLIVVTLNPETDSMTMTTIPRDTMVEINQVEEYAGTHKINAAYTFGSISGYGGSKLTVETVENLLDIPIDKYIAVDFEGFKDIVDALGGVTIDVKEGFWEKNIYQNNERIYFEQGPMHLNGEEALAFVRMRKRDVNVTYPREERQRQFIRAVMDETISAGTILKVDKISDILGENIETNFKPKEIYGLERTYASASSNQVETLNIEGTNERVNGLIYFVPNETGLATISEQLKQQLQLKTNKTMPTIYKANN</sequence>
<evidence type="ECO:0000259" key="6">
    <source>
        <dbReference type="Pfam" id="PF03816"/>
    </source>
</evidence>
<evidence type="ECO:0000256" key="2">
    <source>
        <dbReference type="ARBA" id="ARBA00022692"/>
    </source>
</evidence>
<evidence type="ECO:0000313" key="7">
    <source>
        <dbReference type="EMBL" id="MDC3417754.1"/>
    </source>
</evidence>
<gene>
    <name evidence="7" type="ORF">NC799_12685</name>
</gene>
<keyword evidence="4 5" id="KW-1133">Transmembrane helix</keyword>
<evidence type="ECO:0000313" key="8">
    <source>
        <dbReference type="Proteomes" id="UP001145069"/>
    </source>
</evidence>
<proteinExistence type="inferred from homology"/>
<dbReference type="RefSeq" id="WP_272446823.1">
    <property type="nucleotide sequence ID" value="NZ_JAMQKC010000013.1"/>
</dbReference>
<dbReference type="Gene3D" id="3.40.630.190">
    <property type="entry name" value="LCP protein"/>
    <property type="match status" value="1"/>
</dbReference>
<comment type="caution">
    <text evidence="7">The sequence shown here is derived from an EMBL/GenBank/DDBJ whole genome shotgun (WGS) entry which is preliminary data.</text>
</comment>
<comment type="similarity">
    <text evidence="1">Belongs to the LytR/CpsA/Psr (LCP) family.</text>
</comment>
<evidence type="ECO:0000256" key="1">
    <source>
        <dbReference type="ARBA" id="ARBA00006068"/>
    </source>
</evidence>
<reference evidence="7" key="1">
    <citation type="submission" date="2022-06" db="EMBL/GenBank/DDBJ databases">
        <title>Aquibacillus sp. a new bacterium isolated from soil saline samples.</title>
        <authorList>
            <person name="Galisteo C."/>
            <person name="De La Haba R."/>
            <person name="Sanchez-Porro C."/>
            <person name="Ventosa A."/>
        </authorList>
    </citation>
    <scope>NUCLEOTIDE SEQUENCE</scope>
    <source>
        <strain evidence="7">3ASR75-54</strain>
    </source>
</reference>
<dbReference type="PANTHER" id="PTHR33392:SF10">
    <property type="entry name" value="POLYISOPRENYL-TEICHOIC ACID--PEPTIDOGLYCAN TEICHOIC ACID TRANSFERASE TAGV"/>
    <property type="match status" value="1"/>
</dbReference>
<evidence type="ECO:0000256" key="3">
    <source>
        <dbReference type="ARBA" id="ARBA00022968"/>
    </source>
</evidence>
<keyword evidence="2 5" id="KW-0812">Transmembrane</keyword>
<organism evidence="7 8">
    <name type="scientific">Aquibacillus salsiterrae</name>
    <dbReference type="NCBI Taxonomy" id="2950439"/>
    <lineage>
        <taxon>Bacteria</taxon>
        <taxon>Bacillati</taxon>
        <taxon>Bacillota</taxon>
        <taxon>Bacilli</taxon>
        <taxon>Bacillales</taxon>
        <taxon>Bacillaceae</taxon>
        <taxon>Aquibacillus</taxon>
    </lineage>
</organism>
<name>A0A9X3WI10_9BACI</name>
<protein>
    <submittedName>
        <fullName evidence="7">LCP family protein</fullName>
    </submittedName>
</protein>
<feature type="transmembrane region" description="Helical" evidence="5">
    <location>
        <begin position="18"/>
        <end position="38"/>
    </location>
</feature>
<dbReference type="AlphaFoldDB" id="A0A9X3WI10"/>
<dbReference type="EMBL" id="JAMQKC010000013">
    <property type="protein sequence ID" value="MDC3417754.1"/>
    <property type="molecule type" value="Genomic_DNA"/>
</dbReference>
<keyword evidence="5" id="KW-0472">Membrane</keyword>
<accession>A0A9X3WI10</accession>
<evidence type="ECO:0000256" key="4">
    <source>
        <dbReference type="ARBA" id="ARBA00022989"/>
    </source>
</evidence>
<dbReference type="Proteomes" id="UP001145069">
    <property type="component" value="Unassembled WGS sequence"/>
</dbReference>
<keyword evidence="3" id="KW-0735">Signal-anchor</keyword>
<dbReference type="PANTHER" id="PTHR33392">
    <property type="entry name" value="POLYISOPRENYL-TEICHOIC ACID--PEPTIDOGLYCAN TEICHOIC ACID TRANSFERASE TAGU"/>
    <property type="match status" value="1"/>
</dbReference>
<dbReference type="Pfam" id="PF03816">
    <property type="entry name" value="LytR_cpsA_psr"/>
    <property type="match status" value="1"/>
</dbReference>
<feature type="domain" description="Cell envelope-related transcriptional attenuator" evidence="6">
    <location>
        <begin position="90"/>
        <end position="248"/>
    </location>
</feature>
<evidence type="ECO:0000256" key="5">
    <source>
        <dbReference type="SAM" id="Phobius"/>
    </source>
</evidence>